<dbReference type="FunFam" id="3.30.499.10:FF:000009">
    <property type="entry name" value="Aconitate hydratase"/>
    <property type="match status" value="1"/>
</dbReference>
<evidence type="ECO:0000256" key="2">
    <source>
        <dbReference type="ARBA" id="ARBA00004717"/>
    </source>
</evidence>
<keyword evidence="6" id="KW-0816">Tricarboxylic acid cycle</keyword>
<feature type="domain" description="Aconitase A/isopropylmalate dehydratase small subunit swivel" evidence="14">
    <location>
        <begin position="737"/>
        <end position="866"/>
    </location>
</feature>
<dbReference type="GO" id="GO:0003723">
    <property type="term" value="F:RNA binding"/>
    <property type="evidence" value="ECO:0007669"/>
    <property type="project" value="UniProtKB-KW"/>
</dbReference>
<comment type="catalytic activity">
    <reaction evidence="12">
        <text>citrate = D-threo-isocitrate</text>
        <dbReference type="Rhea" id="RHEA:10336"/>
        <dbReference type="ChEBI" id="CHEBI:15562"/>
        <dbReference type="ChEBI" id="CHEBI:16947"/>
        <dbReference type="EC" id="4.2.1.3"/>
    </reaction>
</comment>
<gene>
    <name evidence="15" type="ORF">EDD26_2528</name>
</gene>
<evidence type="ECO:0000256" key="3">
    <source>
        <dbReference type="ARBA" id="ARBA00007185"/>
    </source>
</evidence>
<dbReference type="UniPathway" id="UPA00223">
    <property type="reaction ID" value="UER00718"/>
</dbReference>
<dbReference type="AlphaFoldDB" id="A0A3N2AVX1"/>
<dbReference type="FunFam" id="3.20.19.10:FF:000001">
    <property type="entry name" value="Aconitate hydratase"/>
    <property type="match status" value="1"/>
</dbReference>
<dbReference type="InterPro" id="IPR044137">
    <property type="entry name" value="AcnA_IRP_Swivel"/>
</dbReference>
<comment type="similarity">
    <text evidence="3">Belongs to the aconitase/IPM isomerase family.</text>
</comment>
<dbReference type="InterPro" id="IPR015931">
    <property type="entry name" value="Acnase/IPM_dHydase_lsu_aba_1/3"/>
</dbReference>
<evidence type="ECO:0000256" key="1">
    <source>
        <dbReference type="ARBA" id="ARBA00001966"/>
    </source>
</evidence>
<dbReference type="GO" id="GO:0003994">
    <property type="term" value="F:aconitate hydratase activity"/>
    <property type="evidence" value="ECO:0007669"/>
    <property type="project" value="UniProtKB-EC"/>
</dbReference>
<dbReference type="InterPro" id="IPR018136">
    <property type="entry name" value="Aconitase_4Fe-4S_BS"/>
</dbReference>
<dbReference type="Pfam" id="PF00330">
    <property type="entry name" value="Aconitase"/>
    <property type="match status" value="1"/>
</dbReference>
<dbReference type="OrthoDB" id="9764318at2"/>
<dbReference type="PROSITE" id="PS01244">
    <property type="entry name" value="ACONITASE_2"/>
    <property type="match status" value="1"/>
</dbReference>
<dbReference type="GO" id="GO:0019679">
    <property type="term" value="P:propionate metabolic process, methylcitrate cycle"/>
    <property type="evidence" value="ECO:0007669"/>
    <property type="project" value="UniProtKB-ARBA"/>
</dbReference>
<dbReference type="Gene3D" id="3.30.499.10">
    <property type="entry name" value="Aconitase, domain 3"/>
    <property type="match status" value="2"/>
</dbReference>
<dbReference type="InterPro" id="IPR006249">
    <property type="entry name" value="Aconitase/IRP2"/>
</dbReference>
<evidence type="ECO:0000256" key="11">
    <source>
        <dbReference type="ARBA" id="ARBA00023239"/>
    </source>
</evidence>
<feature type="domain" description="Aconitase/3-isopropylmalate dehydratase large subunit alpha/beta/alpha" evidence="13">
    <location>
        <begin position="65"/>
        <end position="607"/>
    </location>
</feature>
<dbReference type="PRINTS" id="PR00415">
    <property type="entry name" value="ACONITASE"/>
</dbReference>
<dbReference type="Proteomes" id="UP000275456">
    <property type="component" value="Unassembled WGS sequence"/>
</dbReference>
<dbReference type="InterPro" id="IPR015928">
    <property type="entry name" value="Aconitase/3IPM_dehydase_swvl"/>
</dbReference>
<dbReference type="PANTHER" id="PTHR11670">
    <property type="entry name" value="ACONITASE/IRON-RESPONSIVE ELEMENT FAMILY MEMBER"/>
    <property type="match status" value="1"/>
</dbReference>
<evidence type="ECO:0000256" key="10">
    <source>
        <dbReference type="ARBA" id="ARBA00023014"/>
    </source>
</evidence>
<dbReference type="Gene3D" id="6.10.190.10">
    <property type="match status" value="1"/>
</dbReference>
<dbReference type="UniPathway" id="UPA00946"/>
<dbReference type="PROSITE" id="PS00450">
    <property type="entry name" value="ACONITASE_1"/>
    <property type="match status" value="1"/>
</dbReference>
<evidence type="ECO:0000256" key="12">
    <source>
        <dbReference type="ARBA" id="ARBA00023501"/>
    </source>
</evidence>
<dbReference type="EC" id="4.2.1.3" evidence="4"/>
<evidence type="ECO:0000256" key="6">
    <source>
        <dbReference type="ARBA" id="ARBA00022532"/>
    </source>
</evidence>
<dbReference type="InterPro" id="IPR036008">
    <property type="entry name" value="Aconitase_4Fe-4S_dom"/>
</dbReference>
<evidence type="ECO:0000259" key="14">
    <source>
        <dbReference type="Pfam" id="PF00694"/>
    </source>
</evidence>
<keyword evidence="11" id="KW-0456">Lyase</keyword>
<evidence type="ECO:0000256" key="5">
    <source>
        <dbReference type="ARBA" id="ARBA00019378"/>
    </source>
</evidence>
<evidence type="ECO:0000313" key="15">
    <source>
        <dbReference type="EMBL" id="ROR67125.1"/>
    </source>
</evidence>
<dbReference type="NCBIfam" id="NF009520">
    <property type="entry name" value="PRK12881.1"/>
    <property type="match status" value="1"/>
</dbReference>
<proteinExistence type="inferred from homology"/>
<dbReference type="GO" id="GO:0051536">
    <property type="term" value="F:iron-sulfur cluster binding"/>
    <property type="evidence" value="ECO:0007669"/>
    <property type="project" value="UniProtKB-KW"/>
</dbReference>
<evidence type="ECO:0000313" key="16">
    <source>
        <dbReference type="Proteomes" id="UP000275456"/>
    </source>
</evidence>
<dbReference type="CDD" id="cd01580">
    <property type="entry name" value="AcnA_IRP_Swivel"/>
    <property type="match status" value="1"/>
</dbReference>
<evidence type="ECO:0000256" key="8">
    <source>
        <dbReference type="ARBA" id="ARBA00022884"/>
    </source>
</evidence>
<dbReference type="GO" id="GO:0046872">
    <property type="term" value="F:metal ion binding"/>
    <property type="evidence" value="ECO:0007669"/>
    <property type="project" value="UniProtKB-KW"/>
</dbReference>
<dbReference type="NCBIfam" id="NF006757">
    <property type="entry name" value="PRK09277.1"/>
    <property type="match status" value="1"/>
</dbReference>
<keyword evidence="16" id="KW-1185">Reference proteome</keyword>
<dbReference type="SUPFAM" id="SSF52016">
    <property type="entry name" value="LeuD/IlvD-like"/>
    <property type="match status" value="1"/>
</dbReference>
<evidence type="ECO:0000256" key="4">
    <source>
        <dbReference type="ARBA" id="ARBA00012926"/>
    </source>
</evidence>
<comment type="caution">
    <text evidence="15">The sequence shown here is derived from an EMBL/GenBank/DDBJ whole genome shotgun (WGS) entry which is preliminary data.</text>
</comment>
<keyword evidence="9" id="KW-0408">Iron</keyword>
<dbReference type="SUPFAM" id="SSF53732">
    <property type="entry name" value="Aconitase iron-sulfur domain"/>
    <property type="match status" value="1"/>
</dbReference>
<evidence type="ECO:0000256" key="7">
    <source>
        <dbReference type="ARBA" id="ARBA00022723"/>
    </source>
</evidence>
<comment type="cofactor">
    <cofactor evidence="1">
        <name>[4Fe-4S] cluster</name>
        <dbReference type="ChEBI" id="CHEBI:49883"/>
    </cofactor>
</comment>
<sequence>MANPNSFGSKDTLSVGGTDYTVYRIDTVEGHERLPFSLKVLLENLLRTEDGANVTREQIQALGSWDADADPSVEIQFSPARVVMQDFTGVPCIVDLATMREAVAELGGDPKKINPLAPAELVIDHSVIADLFGTPDAFERNVEIEYQRNGERYQFLRWGQTAFDDFKVVPPGTGIVHQVNIENLAKVTYSRTFGGELTAYPDTVVGTDSHTTMVNGLGVLGWGVGGIEAEAAMLGQPVSMLIPRVVGFKLTGAIPPAVTATDVVLTITDMLRKHGVVGKFVEFYGTGVASVPLANRATIGNMSPEFGSTAAIFPVDDVTLDYLRFTGRTEEQIALVEAYSKQQGLWHDPAVEPTFSEYMELDLSTVVPSIAGPKRPQDRIELTNAKQQFSADLVNYATAPEQAPVPEKDVVDEAVEDTFPASDPASFSADTDEELVAPTPAVPVGAPTPSRISQPVQVEVDGETFELDHGHVAIAAITSCTNTSNPSVMLAAGLLARNAVERGLSSKPWVKTTMAPGSKVVTDYYEKAGLWGDLESLGFYLVGYGCTTCIGNSGPLKEEISASVNDNDLAVTAVLSGNRNFEGRINPDVKMNYLASPPLVIAYALAGTMDFDFDHQPLGKGKDGQDVFLADIWPSAEEVQATIDSSIDTEMFTTQYAAVFDGDERWQNLPTPAGDVFEWDASSTYVRKPPYFDGMTMETTPVADITGARVLAKLGDSVTTDHISPAGSIKADSPAGQYLTEHGVARPDFNSYGSRRGNHEVMIRGTFANIRLKNLLLDGVEGGYTRDFTTDDGAQSFIYDASANYQAQSTPLVVLGGKEYGSGSSRDWAAKGTSLLGVKAVIVESFERIHRSNLIGMGVVPLQFPAGETWESLGLDGTEEISITGLTQLNEGVTPKTVHVVATPTAHSPEGKQPVEFDAVVRIDTPGEADYYRNGGILQYVLRSLV</sequence>
<name>A0A3N2AVX1_9MICO</name>
<evidence type="ECO:0000256" key="9">
    <source>
        <dbReference type="ARBA" id="ARBA00023004"/>
    </source>
</evidence>
<dbReference type="InterPro" id="IPR000573">
    <property type="entry name" value="AconitaseA/IPMdHydase_ssu_swvl"/>
</dbReference>
<keyword evidence="10" id="KW-0411">Iron-sulfur</keyword>
<dbReference type="FunFam" id="3.30.499.10:FF:000002">
    <property type="entry name" value="Aconitate hydratase"/>
    <property type="match status" value="1"/>
</dbReference>
<reference evidence="15 16" key="1">
    <citation type="submission" date="2018-11" db="EMBL/GenBank/DDBJ databases">
        <title>Sequencing the genomes of 1000 actinobacteria strains.</title>
        <authorList>
            <person name="Klenk H.-P."/>
        </authorList>
    </citation>
    <scope>NUCLEOTIDE SEQUENCE [LARGE SCALE GENOMIC DNA]</scope>
    <source>
        <strain evidence="15 16">DSM 9580</strain>
    </source>
</reference>
<evidence type="ECO:0000259" key="13">
    <source>
        <dbReference type="Pfam" id="PF00330"/>
    </source>
</evidence>
<keyword evidence="8" id="KW-0694">RNA-binding</keyword>
<protein>
    <recommendedName>
        <fullName evidence="5">Aconitate hydratase A</fullName>
        <ecNumber evidence="4">4.2.1.3</ecNumber>
    </recommendedName>
</protein>
<comment type="pathway">
    <text evidence="2">Carbohydrate metabolism; tricarboxylic acid cycle; isocitrate from oxaloacetate: step 2/2.</text>
</comment>
<organism evidence="15 16">
    <name type="scientific">Agrococcus jenensis</name>
    <dbReference type="NCBI Taxonomy" id="46353"/>
    <lineage>
        <taxon>Bacteria</taxon>
        <taxon>Bacillati</taxon>
        <taxon>Actinomycetota</taxon>
        <taxon>Actinomycetes</taxon>
        <taxon>Micrococcales</taxon>
        <taxon>Microbacteriaceae</taxon>
        <taxon>Agrococcus</taxon>
    </lineage>
</organism>
<dbReference type="Gene3D" id="3.20.19.10">
    <property type="entry name" value="Aconitase, domain 4"/>
    <property type="match status" value="1"/>
</dbReference>
<dbReference type="EMBL" id="RKHJ01000001">
    <property type="protein sequence ID" value="ROR67125.1"/>
    <property type="molecule type" value="Genomic_DNA"/>
</dbReference>
<dbReference type="InterPro" id="IPR001030">
    <property type="entry name" value="Acoase/IPM_deHydtase_lsu_aba"/>
</dbReference>
<accession>A0A3N2AVX1</accession>
<dbReference type="Pfam" id="PF00694">
    <property type="entry name" value="Aconitase_C"/>
    <property type="match status" value="1"/>
</dbReference>
<keyword evidence="7" id="KW-0479">Metal-binding</keyword>
<dbReference type="GO" id="GO:0006099">
    <property type="term" value="P:tricarboxylic acid cycle"/>
    <property type="evidence" value="ECO:0007669"/>
    <property type="project" value="UniProtKB-UniPathway"/>
</dbReference>